<evidence type="ECO:0000313" key="2">
    <source>
        <dbReference type="Proteomes" id="UP001341840"/>
    </source>
</evidence>
<organism evidence="1 2">
    <name type="scientific">Stylosanthes scabra</name>
    <dbReference type="NCBI Taxonomy" id="79078"/>
    <lineage>
        <taxon>Eukaryota</taxon>
        <taxon>Viridiplantae</taxon>
        <taxon>Streptophyta</taxon>
        <taxon>Embryophyta</taxon>
        <taxon>Tracheophyta</taxon>
        <taxon>Spermatophyta</taxon>
        <taxon>Magnoliopsida</taxon>
        <taxon>eudicotyledons</taxon>
        <taxon>Gunneridae</taxon>
        <taxon>Pentapetalae</taxon>
        <taxon>rosids</taxon>
        <taxon>fabids</taxon>
        <taxon>Fabales</taxon>
        <taxon>Fabaceae</taxon>
        <taxon>Papilionoideae</taxon>
        <taxon>50 kb inversion clade</taxon>
        <taxon>dalbergioids sensu lato</taxon>
        <taxon>Dalbergieae</taxon>
        <taxon>Pterocarpus clade</taxon>
        <taxon>Stylosanthes</taxon>
    </lineage>
</organism>
<protein>
    <submittedName>
        <fullName evidence="1">Uncharacterized protein</fullName>
    </submittedName>
</protein>
<sequence length="327" mass="36125">MLDDRTEVPKSFTVGRILIDSYQWEIINEWVSIKIENQTFEVHVKEVGAEIYSIHAHPNCDPRDSDSTSMELDVADRRITVASAEAQQSQTSLHREPSHIINADVRIVGGLNLDYEPLEQTKIHFPAWCAQLGYDWCSGLETGPSNPGLDPMIIEAQIVTNWGCCQQILNNEVLDGLRSVNDGPNGIGDTLSSSSCPYPPGFGPCSVGAHQHDNARARRLCEIVCETPTVAGERDCVSIDSERVVGNLSVPPHEANNQSGVRWGFNETVLAEVGSLKRRVGERCFLPNDCAVESAGVEKTSTDSDETLYLINKDVGYEDWLEEEIAR</sequence>
<dbReference type="Proteomes" id="UP001341840">
    <property type="component" value="Unassembled WGS sequence"/>
</dbReference>
<accession>A0ABU6U925</accession>
<comment type="caution">
    <text evidence="1">The sequence shown here is derived from an EMBL/GenBank/DDBJ whole genome shotgun (WGS) entry which is preliminary data.</text>
</comment>
<reference evidence="1 2" key="1">
    <citation type="journal article" date="2023" name="Plants (Basel)">
        <title>Bridging the Gap: Combining Genomics and Transcriptomics Approaches to Understand Stylosanthes scabra, an Orphan Legume from the Brazilian Caatinga.</title>
        <authorList>
            <person name="Ferreira-Neto J.R.C."/>
            <person name="da Silva M.D."/>
            <person name="Binneck E."/>
            <person name="de Melo N.F."/>
            <person name="da Silva R.H."/>
            <person name="de Melo A.L.T.M."/>
            <person name="Pandolfi V."/>
            <person name="Bustamante F.O."/>
            <person name="Brasileiro-Vidal A.C."/>
            <person name="Benko-Iseppon A.M."/>
        </authorList>
    </citation>
    <scope>NUCLEOTIDE SEQUENCE [LARGE SCALE GENOMIC DNA]</scope>
    <source>
        <tissue evidence="1">Leaves</tissue>
    </source>
</reference>
<name>A0ABU6U925_9FABA</name>
<keyword evidence="2" id="KW-1185">Reference proteome</keyword>
<proteinExistence type="predicted"/>
<gene>
    <name evidence="1" type="ORF">PIB30_025824</name>
</gene>
<dbReference type="EMBL" id="JASCZI010120924">
    <property type="protein sequence ID" value="MED6157712.1"/>
    <property type="molecule type" value="Genomic_DNA"/>
</dbReference>
<evidence type="ECO:0000313" key="1">
    <source>
        <dbReference type="EMBL" id="MED6157712.1"/>
    </source>
</evidence>